<dbReference type="EMBL" id="LT629802">
    <property type="protein sequence ID" value="SDU99146.1"/>
    <property type="molecule type" value="Genomic_DNA"/>
</dbReference>
<reference evidence="5" key="1">
    <citation type="submission" date="2016-10" db="EMBL/GenBank/DDBJ databases">
        <authorList>
            <person name="Varghese N."/>
            <person name="Submissions S."/>
        </authorList>
    </citation>
    <scope>NUCLEOTIDE SEQUENCE [LARGE SCALE GENOMIC DNA]</scope>
    <source>
        <strain evidence="5">LMG 2223</strain>
    </source>
</reference>
<gene>
    <name evidence="4" type="ORF">SAMN05216202_2783</name>
</gene>
<feature type="transmembrane region" description="Helical" evidence="1">
    <location>
        <begin position="567"/>
        <end position="587"/>
    </location>
</feature>
<dbReference type="OrthoDB" id="9777219at2"/>
<evidence type="ECO:0000259" key="3">
    <source>
        <dbReference type="Pfam" id="PF23357"/>
    </source>
</evidence>
<dbReference type="InterPro" id="IPR019196">
    <property type="entry name" value="ABC_transp_unknown"/>
</dbReference>
<dbReference type="RefSeq" id="WP_084378169.1">
    <property type="nucleotide sequence ID" value="NZ_LS483433.1"/>
</dbReference>
<dbReference type="Pfam" id="PF09822">
    <property type="entry name" value="ABC_transp_aux"/>
    <property type="match status" value="1"/>
</dbReference>
<evidence type="ECO:0000313" key="5">
    <source>
        <dbReference type="Proteomes" id="UP000198600"/>
    </source>
</evidence>
<evidence type="ECO:0000259" key="2">
    <source>
        <dbReference type="Pfam" id="PF09822"/>
    </source>
</evidence>
<feature type="domain" description="DUF7088" evidence="3">
    <location>
        <begin position="39"/>
        <end position="119"/>
    </location>
</feature>
<dbReference type="STRING" id="46679.SAMN05216202_2783"/>
<accession>A0A1H2N2Z0</accession>
<keyword evidence="1" id="KW-0812">Transmembrane</keyword>
<name>A0A1H2N2Z0_9PSED</name>
<keyword evidence="5" id="KW-1185">Reference proteome</keyword>
<keyword evidence="1" id="KW-1133">Transmembrane helix</keyword>
<dbReference type="Pfam" id="PF23357">
    <property type="entry name" value="DUF7088"/>
    <property type="match status" value="1"/>
</dbReference>
<dbReference type="AlphaFoldDB" id="A0A1H2N2Z0"/>
<organism evidence="4 5">
    <name type="scientific">Pseudomonas mucidolens</name>
    <dbReference type="NCBI Taxonomy" id="46679"/>
    <lineage>
        <taxon>Bacteria</taxon>
        <taxon>Pseudomonadati</taxon>
        <taxon>Pseudomonadota</taxon>
        <taxon>Gammaproteobacteria</taxon>
        <taxon>Pseudomonadales</taxon>
        <taxon>Pseudomonadaceae</taxon>
        <taxon>Pseudomonas</taxon>
    </lineage>
</organism>
<sequence>MKNSIRFGMTLAVIALLFLAFNLVWALKLPTLRLDLSNNKIHSLSTTTKAMLAALENPVDLYFFNSSAQNNQDLKKKVERVTTLLKEYENAARGKITLNLVDPAPFSEDAYKAGLLGLDGKQGFLGLVGSSANREPQRIEWLGLDQEVFLEYEISRLIHHVVRTEQPVVGLISGLPIDSRRDEQSRQLVPAWQVLDEIRRQFNLMSLGQDTQRIPEHVKTLMVVQPTRLPENTLVAIEQFVLRRGKLLMFIDPMSEGNSITTAPSSPSRLDGLLAAWGVQMPMDKVLADKLYATPAILGDGSSPVLHPGALTLPSEALAQNDISTRKLHNVRLLSSGALTPRKNSRTRFTPLLQSSGQATLFGVDRFAQPETFDSLIQEAATRGQHHVLAARVQGPAYAAFSDGTDGHKPTLHKAADIHVVVVADTDLLSDRVWTSVRNSAGQKKPLPDNATFVLNILDNLSAPDTLMVIRPQARIQGPAKRLGKLRNEAERAYREQAAPLARRLDQTEKEWQSLTSSALSFGTQAATSNPLLQALNKERLRLPMELHALRNEVYRNVRQFEFKVKLLTILPVPLIVSLLGVGILLVRGRRQHPPAAAFY</sequence>
<proteinExistence type="predicted"/>
<evidence type="ECO:0000256" key="1">
    <source>
        <dbReference type="SAM" id="Phobius"/>
    </source>
</evidence>
<dbReference type="InterPro" id="IPR055396">
    <property type="entry name" value="DUF7088"/>
</dbReference>
<evidence type="ECO:0000313" key="4">
    <source>
        <dbReference type="EMBL" id="SDU99146.1"/>
    </source>
</evidence>
<keyword evidence="1" id="KW-0472">Membrane</keyword>
<dbReference type="Proteomes" id="UP000198600">
    <property type="component" value="Chromosome I"/>
</dbReference>
<protein>
    <submittedName>
        <fullName evidence="4">ABC-type uncharacterized transport system involved in gliding motility, auxiliary component</fullName>
    </submittedName>
</protein>
<feature type="domain" description="ABC-type uncharacterised transport system" evidence="2">
    <location>
        <begin position="167"/>
        <end position="456"/>
    </location>
</feature>